<feature type="transmembrane region" description="Helical" evidence="1">
    <location>
        <begin position="488"/>
        <end position="506"/>
    </location>
</feature>
<evidence type="ECO:0000313" key="2">
    <source>
        <dbReference type="EMBL" id="MFC5972667.1"/>
    </source>
</evidence>
<keyword evidence="1" id="KW-1133">Transmembrane helix</keyword>
<name>A0ABD5RPT2_9EURY</name>
<keyword evidence="3" id="KW-1185">Reference proteome</keyword>
<feature type="transmembrane region" description="Helical" evidence="1">
    <location>
        <begin position="130"/>
        <end position="154"/>
    </location>
</feature>
<organism evidence="2 3">
    <name type="scientific">Halomarina salina</name>
    <dbReference type="NCBI Taxonomy" id="1872699"/>
    <lineage>
        <taxon>Archaea</taxon>
        <taxon>Methanobacteriati</taxon>
        <taxon>Methanobacteriota</taxon>
        <taxon>Stenosarchaea group</taxon>
        <taxon>Halobacteria</taxon>
        <taxon>Halobacteriales</taxon>
        <taxon>Natronomonadaceae</taxon>
        <taxon>Halomarina</taxon>
    </lineage>
</organism>
<feature type="transmembrane region" description="Helical" evidence="1">
    <location>
        <begin position="441"/>
        <end position="467"/>
    </location>
</feature>
<dbReference type="Proteomes" id="UP001596099">
    <property type="component" value="Unassembled WGS sequence"/>
</dbReference>
<evidence type="ECO:0000256" key="1">
    <source>
        <dbReference type="SAM" id="Phobius"/>
    </source>
</evidence>
<sequence>MTPRGRFDTVARAVTRRVVVAVTRRVALATVVTTLFVGVASAHAGSLGSTAPVSVPSWLFALTGGSVVVASFLFTSLLTDRDLIRAIHERGPTVRARRLLPVGRYVLAAVGLVALFAIAVVGFVGPPTAIANLAVLLVWVAWWAGYTATVYLLGNTWPALNPWRTLARLLPSLDRSYPARLAAWPSVAGLLALVWLEVVSPLADAPRLLAAVVAGYSLLTLSGAVVFGRRAWFSNVDPVSRVFAFYGAIAPVQRVPDGVSVGLPGAGLLAGERADRPPERPQSADRPIRVDGGVADARAVSPIRTATGRVFDAPLVDGRDDVAFVVALVWGTTFDGFVSTRLWADLARPVVRSGVPSLAVYLGALVGGFVLFLGAYRLASRLARRSAGTYVATGEIERRFAVALLPIAAGYHLAHFLGYFLTLSPALLGVLGSPLTPPTDLVVAVLPDWFGGVQLLFVVVGHLLGVWVAHAVAFETFTGRLQPLRSQYPYVVVMVAYTTTSMWLLLQPYTTPPFL</sequence>
<feature type="transmembrane region" description="Helical" evidence="1">
    <location>
        <begin position="177"/>
        <end position="196"/>
    </location>
</feature>
<accession>A0ABD5RPT2</accession>
<reference evidence="2 3" key="1">
    <citation type="journal article" date="2019" name="Int. J. Syst. Evol. Microbiol.">
        <title>The Global Catalogue of Microorganisms (GCM) 10K type strain sequencing project: providing services to taxonomists for standard genome sequencing and annotation.</title>
        <authorList>
            <consortium name="The Broad Institute Genomics Platform"/>
            <consortium name="The Broad Institute Genome Sequencing Center for Infectious Disease"/>
            <person name="Wu L."/>
            <person name="Ma J."/>
        </authorList>
    </citation>
    <scope>NUCLEOTIDE SEQUENCE [LARGE SCALE GENOMIC DNA]</scope>
    <source>
        <strain evidence="2 3">CGMCC 1.12543</strain>
    </source>
</reference>
<feature type="transmembrane region" description="Helical" evidence="1">
    <location>
        <begin position="208"/>
        <end position="227"/>
    </location>
</feature>
<dbReference type="AlphaFoldDB" id="A0ABD5RPT2"/>
<feature type="transmembrane region" description="Helical" evidence="1">
    <location>
        <begin position="322"/>
        <end position="338"/>
    </location>
</feature>
<keyword evidence="1" id="KW-0812">Transmembrane</keyword>
<comment type="caution">
    <text evidence="2">The sequence shown here is derived from an EMBL/GenBank/DDBJ whole genome shotgun (WGS) entry which is preliminary data.</text>
</comment>
<proteinExistence type="predicted"/>
<keyword evidence="1" id="KW-0472">Membrane</keyword>
<gene>
    <name evidence="2" type="ORF">ACFPYI_15125</name>
</gene>
<evidence type="ECO:0000313" key="3">
    <source>
        <dbReference type="Proteomes" id="UP001596099"/>
    </source>
</evidence>
<feature type="transmembrane region" description="Helical" evidence="1">
    <location>
        <begin position="400"/>
        <end position="421"/>
    </location>
</feature>
<feature type="transmembrane region" description="Helical" evidence="1">
    <location>
        <begin position="358"/>
        <end position="379"/>
    </location>
</feature>
<feature type="transmembrane region" description="Helical" evidence="1">
    <location>
        <begin position="105"/>
        <end position="124"/>
    </location>
</feature>
<dbReference type="EMBL" id="JBHSQH010000001">
    <property type="protein sequence ID" value="MFC5972667.1"/>
    <property type="molecule type" value="Genomic_DNA"/>
</dbReference>
<protein>
    <submittedName>
        <fullName evidence="2">Uncharacterized protein</fullName>
    </submittedName>
</protein>
<dbReference type="RefSeq" id="WP_247416317.1">
    <property type="nucleotide sequence ID" value="NZ_JALLGW010000001.1"/>
</dbReference>
<feature type="transmembrane region" description="Helical" evidence="1">
    <location>
        <begin position="58"/>
        <end position="78"/>
    </location>
</feature>